<keyword evidence="4" id="KW-1185">Reference proteome</keyword>
<dbReference type="PROSITE" id="PS51375">
    <property type="entry name" value="PPR"/>
    <property type="match status" value="8"/>
</dbReference>
<evidence type="ECO:0000313" key="3">
    <source>
        <dbReference type="EMBL" id="KAL3737839.1"/>
    </source>
</evidence>
<organism evidence="3 4">
    <name type="scientific">Eucalyptus globulus</name>
    <name type="common">Tasmanian blue gum</name>
    <dbReference type="NCBI Taxonomy" id="34317"/>
    <lineage>
        <taxon>Eukaryota</taxon>
        <taxon>Viridiplantae</taxon>
        <taxon>Streptophyta</taxon>
        <taxon>Embryophyta</taxon>
        <taxon>Tracheophyta</taxon>
        <taxon>Spermatophyta</taxon>
        <taxon>Magnoliopsida</taxon>
        <taxon>eudicotyledons</taxon>
        <taxon>Gunneridae</taxon>
        <taxon>Pentapetalae</taxon>
        <taxon>rosids</taxon>
        <taxon>malvids</taxon>
        <taxon>Myrtales</taxon>
        <taxon>Myrtaceae</taxon>
        <taxon>Myrtoideae</taxon>
        <taxon>Eucalypteae</taxon>
        <taxon>Eucalyptus</taxon>
    </lineage>
</organism>
<feature type="repeat" description="PPR" evidence="2">
    <location>
        <begin position="173"/>
        <end position="203"/>
    </location>
</feature>
<dbReference type="PANTHER" id="PTHR47926">
    <property type="entry name" value="PENTATRICOPEPTIDE REPEAT-CONTAINING PROTEIN"/>
    <property type="match status" value="1"/>
</dbReference>
<dbReference type="PANTHER" id="PTHR47926:SF404">
    <property type="entry name" value="(PPR) REPEAT-CONTAINING PROTEIN, PUTATIVE-RELATED"/>
    <property type="match status" value="1"/>
</dbReference>
<dbReference type="InterPro" id="IPR046848">
    <property type="entry name" value="E_motif"/>
</dbReference>
<dbReference type="EMBL" id="JBJKBG010000005">
    <property type="protein sequence ID" value="KAL3737839.1"/>
    <property type="molecule type" value="Genomic_DNA"/>
</dbReference>
<dbReference type="GO" id="GO:0048731">
    <property type="term" value="P:system development"/>
    <property type="evidence" value="ECO:0007669"/>
    <property type="project" value="UniProtKB-ARBA"/>
</dbReference>
<feature type="repeat" description="PPR" evidence="2">
    <location>
        <begin position="473"/>
        <end position="503"/>
    </location>
</feature>
<dbReference type="NCBIfam" id="TIGR00756">
    <property type="entry name" value="PPR"/>
    <property type="match status" value="8"/>
</dbReference>
<dbReference type="SUPFAM" id="SSF48452">
    <property type="entry name" value="TPR-like"/>
    <property type="match status" value="1"/>
</dbReference>
<dbReference type="Proteomes" id="UP001634007">
    <property type="component" value="Unassembled WGS sequence"/>
</dbReference>
<feature type="repeat" description="PPR" evidence="2">
    <location>
        <begin position="80"/>
        <end position="110"/>
    </location>
</feature>
<feature type="repeat" description="PPR" evidence="2">
    <location>
        <begin position="111"/>
        <end position="145"/>
    </location>
</feature>
<feature type="repeat" description="PPR" evidence="2">
    <location>
        <begin position="403"/>
        <end position="437"/>
    </location>
</feature>
<dbReference type="InterPro" id="IPR002885">
    <property type="entry name" value="PPR_rpt"/>
</dbReference>
<proteinExistence type="predicted"/>
<protein>
    <recommendedName>
        <fullName evidence="5">Pentatricopeptide repeat-containing protein</fullName>
    </recommendedName>
</protein>
<dbReference type="FunFam" id="1.25.40.10:FF:000125">
    <property type="entry name" value="Pentatricopeptide repeat-containing protein"/>
    <property type="match status" value="1"/>
</dbReference>
<reference evidence="3 4" key="1">
    <citation type="submission" date="2024-11" db="EMBL/GenBank/DDBJ databases">
        <title>Chromosome-level genome assembly of Eucalyptus globulus Labill. provides insights into its genome evolution.</title>
        <authorList>
            <person name="Li X."/>
        </authorList>
    </citation>
    <scope>NUCLEOTIDE SEQUENCE [LARGE SCALE GENOMIC DNA]</scope>
    <source>
        <strain evidence="3">CL2024</strain>
        <tissue evidence="3">Fresh tender leaves</tissue>
    </source>
</reference>
<dbReference type="Pfam" id="PF01535">
    <property type="entry name" value="PPR"/>
    <property type="match status" value="6"/>
</dbReference>
<dbReference type="FunFam" id="1.25.40.10:FF:000090">
    <property type="entry name" value="Pentatricopeptide repeat-containing protein, chloroplastic"/>
    <property type="match status" value="1"/>
</dbReference>
<dbReference type="Pfam" id="PF13041">
    <property type="entry name" value="PPR_2"/>
    <property type="match status" value="3"/>
</dbReference>
<comment type="caution">
    <text evidence="3">The sequence shown here is derived from an EMBL/GenBank/DDBJ whole genome shotgun (WGS) entry which is preliminary data.</text>
</comment>
<sequence length="722" mass="81374">MIPRYWSRSFLDTMMGSTFRWTLYYLRKGQLPDARNMLERMPDRGPHGRVGHWTSLLSRFSRFGFIDEAKSLFDIMPQKNQVTYNAMLSGLVQSGRISEACNFFERMPERNVVSWTSMLCGYANAGRIDEAKRLFSDMPERNVVSWNAMVVGLIRNGNLEEAKWIFDAIPVRNVISWNAMISGYTENFRMEEARVLFEQMEERNVVTWTIMVTGYCRIGNVEEAHTLFKKIPEQNVVSWTAMIGGYAWNGFYRESLSVFLETKKNFNLEPNKETFISLAYACAGAGFSRLGKQLHANLIIRGMESDDDDGRLSQSLIHMYTLFGVMDFAHHIFVRNIGSCSAQLCNLMINGYIRSGQLEKAKIFFVTAPMCDRISWTSMIDGYLSVGQVSEARELFDVMPDRDSVAWTAIISGYVHNELIPEAIELFSEMRTQGFHPLNLTYATLIGAAGAVANLDQGKQYHSLLLKSNFEHDLIVQNSLISMYAKCGEIDDAHSIFMSMMDRDIVTWNSMIMGYSNHGLVNEALQVFESMLESGSHPNSTTFLGILSACSHGGLVDRGWEEFNSMREVYAITPGLEHYICMIDLLGRAGKLEEAEDFVLRLPFKPNSSVWGALLGVCGLKKNSEIAARAAKKLLELDPLNAPAHVVLCNVSAANGQYLDEKILRKEMGQKGVRKTPGCSWIPLKGRVQLFLSGSKISLEADEMLSLLLGNLDEGDCFMDCI</sequence>
<name>A0ABD3KCU6_EUCGL</name>
<evidence type="ECO:0000256" key="1">
    <source>
        <dbReference type="ARBA" id="ARBA00022737"/>
    </source>
</evidence>
<dbReference type="InterPro" id="IPR011990">
    <property type="entry name" value="TPR-like_helical_dom_sf"/>
</dbReference>
<feature type="repeat" description="PPR" evidence="2">
    <location>
        <begin position="204"/>
        <end position="238"/>
    </location>
</feature>
<accession>A0ABD3KCU6</accession>
<evidence type="ECO:0000256" key="2">
    <source>
        <dbReference type="PROSITE-ProRule" id="PRU00708"/>
    </source>
</evidence>
<feature type="repeat" description="PPR" evidence="2">
    <location>
        <begin position="372"/>
        <end position="402"/>
    </location>
</feature>
<dbReference type="Pfam" id="PF12854">
    <property type="entry name" value="PPR_1"/>
    <property type="match status" value="2"/>
</dbReference>
<gene>
    <name evidence="3" type="ORF">ACJRO7_019377</name>
</gene>
<keyword evidence="1" id="KW-0677">Repeat</keyword>
<dbReference type="Pfam" id="PF20431">
    <property type="entry name" value="E_motif"/>
    <property type="match status" value="1"/>
</dbReference>
<dbReference type="InterPro" id="IPR046960">
    <property type="entry name" value="PPR_At4g14850-like_plant"/>
</dbReference>
<dbReference type="Gene3D" id="1.25.40.10">
    <property type="entry name" value="Tetratricopeptide repeat domain"/>
    <property type="match status" value="5"/>
</dbReference>
<evidence type="ECO:0008006" key="5">
    <source>
        <dbReference type="Google" id="ProtNLM"/>
    </source>
</evidence>
<feature type="repeat" description="PPR" evidence="2">
    <location>
        <begin position="504"/>
        <end position="538"/>
    </location>
</feature>
<dbReference type="AlphaFoldDB" id="A0ABD3KCU6"/>
<evidence type="ECO:0000313" key="4">
    <source>
        <dbReference type="Proteomes" id="UP001634007"/>
    </source>
</evidence>